<sequence length="655" mass="71571">MSRVQLYIYDLSNGLARQLSLSLTGKQIDGIWHTSVVVFGREVFYGQGIHTAGPGASHHGQPLQVLDMGETTLDEDTFDEYLIEMKDHYTAEKYHLLDFNCNSFTSDCVSFLTGETIPSWIKGMVISTSSMVPAHSMTCILDLPSDFLSTDFGRALRPTIDRMYSGPTAGLPSSPSPSTSQVATSLLQSAAEGAMVSPALLRPDPPPPRLSSVVSPIHMSTNLASFQSILESHRAVVALFTSATCGPCRFIEPTFEEIAEQRTRGVGPGLVAFVKVDIQVGGGHQLTSRYSVRATPTFIMFINQQKKYEMRGINVPELRTQIDVLLFEAFPPHAHSSLPLPSLAAVSTEPIMFRTIASLDAVVTKLSRFIDSSELRAEEKARIKDTIESVTLPFLKLQVLPSGKSALKPLSSLAPMLTEWADVSRTLISGLPIEQLFPVIDLWRIGFLSTAVGTWVSEERVNTSDPGATSGIISEFLNKAELKHLPRSFVLTLLKCLSNAFGTPSLSQRLLSPGIFREKLTGLAISQLLEEDNQVRATAASLVFNIASGTQAQRAGTRKNHFVPQTHTGVDAEWEVEVVSAVIEGIRREASEEILHRLVASLGFLLRLSPTYEDQLSQVLDVFQVRKLLQEKASAVAKKADIVLLTLEVGAKLCP</sequence>
<protein>
    <submittedName>
        <fullName evidence="1">DUF862-domain-containing protein</fullName>
    </submittedName>
</protein>
<keyword evidence="2" id="KW-1185">Reference proteome</keyword>
<reference evidence="1" key="2">
    <citation type="journal article" date="2020" name="Nat. Commun.">
        <title>Large-scale genome sequencing of mycorrhizal fungi provides insights into the early evolution of symbiotic traits.</title>
        <authorList>
            <person name="Miyauchi S."/>
            <person name="Kiss E."/>
            <person name="Kuo A."/>
            <person name="Drula E."/>
            <person name="Kohler A."/>
            <person name="Sanchez-Garcia M."/>
            <person name="Morin E."/>
            <person name="Andreopoulos B."/>
            <person name="Barry K.W."/>
            <person name="Bonito G."/>
            <person name="Buee M."/>
            <person name="Carver A."/>
            <person name="Chen C."/>
            <person name="Cichocki N."/>
            <person name="Clum A."/>
            <person name="Culley D."/>
            <person name="Crous P.W."/>
            <person name="Fauchery L."/>
            <person name="Girlanda M."/>
            <person name="Hayes R.D."/>
            <person name="Keri Z."/>
            <person name="LaButti K."/>
            <person name="Lipzen A."/>
            <person name="Lombard V."/>
            <person name="Magnuson J."/>
            <person name="Maillard F."/>
            <person name="Murat C."/>
            <person name="Nolan M."/>
            <person name="Ohm R.A."/>
            <person name="Pangilinan J."/>
            <person name="Pereira M.F."/>
            <person name="Perotto S."/>
            <person name="Peter M."/>
            <person name="Pfister S."/>
            <person name="Riley R."/>
            <person name="Sitrit Y."/>
            <person name="Stielow J.B."/>
            <person name="Szollosi G."/>
            <person name="Zifcakova L."/>
            <person name="Stursova M."/>
            <person name="Spatafora J.W."/>
            <person name="Tedersoo L."/>
            <person name="Vaario L.M."/>
            <person name="Yamada A."/>
            <person name="Yan M."/>
            <person name="Wang P."/>
            <person name="Xu J."/>
            <person name="Bruns T."/>
            <person name="Baldrian P."/>
            <person name="Vilgalys R."/>
            <person name="Dunand C."/>
            <person name="Henrissat B."/>
            <person name="Grigoriev I.V."/>
            <person name="Hibbett D."/>
            <person name="Nagy L.G."/>
            <person name="Martin F.M."/>
        </authorList>
    </citation>
    <scope>NUCLEOTIDE SEQUENCE</scope>
    <source>
        <strain evidence="1">P2</strain>
    </source>
</reference>
<evidence type="ECO:0000313" key="1">
    <source>
        <dbReference type="EMBL" id="KAF9651564.1"/>
    </source>
</evidence>
<gene>
    <name evidence="1" type="ORF">BDM02DRAFT_3162750</name>
</gene>
<accession>A0ACB6ZPV2</accession>
<comment type="caution">
    <text evidence="1">The sequence shown here is derived from an EMBL/GenBank/DDBJ whole genome shotgun (WGS) entry which is preliminary data.</text>
</comment>
<name>A0ACB6ZPV2_THEGA</name>
<proteinExistence type="predicted"/>
<dbReference type="Proteomes" id="UP000886501">
    <property type="component" value="Unassembled WGS sequence"/>
</dbReference>
<evidence type="ECO:0000313" key="2">
    <source>
        <dbReference type="Proteomes" id="UP000886501"/>
    </source>
</evidence>
<reference evidence="1" key="1">
    <citation type="submission" date="2019-10" db="EMBL/GenBank/DDBJ databases">
        <authorList>
            <consortium name="DOE Joint Genome Institute"/>
            <person name="Kuo A."/>
            <person name="Miyauchi S."/>
            <person name="Kiss E."/>
            <person name="Drula E."/>
            <person name="Kohler A."/>
            <person name="Sanchez-Garcia M."/>
            <person name="Andreopoulos B."/>
            <person name="Barry K.W."/>
            <person name="Bonito G."/>
            <person name="Buee M."/>
            <person name="Carver A."/>
            <person name="Chen C."/>
            <person name="Cichocki N."/>
            <person name="Clum A."/>
            <person name="Culley D."/>
            <person name="Crous P.W."/>
            <person name="Fauchery L."/>
            <person name="Girlanda M."/>
            <person name="Hayes R."/>
            <person name="Keri Z."/>
            <person name="Labutti K."/>
            <person name="Lipzen A."/>
            <person name="Lombard V."/>
            <person name="Magnuson J."/>
            <person name="Maillard F."/>
            <person name="Morin E."/>
            <person name="Murat C."/>
            <person name="Nolan M."/>
            <person name="Ohm R."/>
            <person name="Pangilinan J."/>
            <person name="Pereira M."/>
            <person name="Perotto S."/>
            <person name="Peter M."/>
            <person name="Riley R."/>
            <person name="Sitrit Y."/>
            <person name="Stielow B."/>
            <person name="Szollosi G."/>
            <person name="Zifcakova L."/>
            <person name="Stursova M."/>
            <person name="Spatafora J.W."/>
            <person name="Tedersoo L."/>
            <person name="Vaario L.-M."/>
            <person name="Yamada A."/>
            <person name="Yan M."/>
            <person name="Wang P."/>
            <person name="Xu J."/>
            <person name="Bruns T."/>
            <person name="Baldrian P."/>
            <person name="Vilgalys R."/>
            <person name="Henrissat B."/>
            <person name="Grigoriev I.V."/>
            <person name="Hibbett D."/>
            <person name="Nagy L.G."/>
            <person name="Martin F.M."/>
        </authorList>
    </citation>
    <scope>NUCLEOTIDE SEQUENCE</scope>
    <source>
        <strain evidence="1">P2</strain>
    </source>
</reference>
<organism evidence="1 2">
    <name type="scientific">Thelephora ganbajun</name>
    <name type="common">Ganba fungus</name>
    <dbReference type="NCBI Taxonomy" id="370292"/>
    <lineage>
        <taxon>Eukaryota</taxon>
        <taxon>Fungi</taxon>
        <taxon>Dikarya</taxon>
        <taxon>Basidiomycota</taxon>
        <taxon>Agaricomycotina</taxon>
        <taxon>Agaricomycetes</taxon>
        <taxon>Thelephorales</taxon>
        <taxon>Thelephoraceae</taxon>
        <taxon>Thelephora</taxon>
    </lineage>
</organism>
<dbReference type="EMBL" id="MU117974">
    <property type="protein sequence ID" value="KAF9651564.1"/>
    <property type="molecule type" value="Genomic_DNA"/>
</dbReference>